<gene>
    <name evidence="5" type="ORF">KEC16_13880</name>
</gene>
<evidence type="ECO:0000256" key="2">
    <source>
        <dbReference type="ARBA" id="ARBA00023125"/>
    </source>
</evidence>
<name>A0ABS5IEG3_9PROT</name>
<organism evidence="5 6">
    <name type="scientific">Magnetospirillum sulfuroxidans</name>
    <dbReference type="NCBI Taxonomy" id="611300"/>
    <lineage>
        <taxon>Bacteria</taxon>
        <taxon>Pseudomonadati</taxon>
        <taxon>Pseudomonadota</taxon>
        <taxon>Alphaproteobacteria</taxon>
        <taxon>Rhodospirillales</taxon>
        <taxon>Rhodospirillaceae</taxon>
        <taxon>Magnetospirillum</taxon>
    </lineage>
</organism>
<dbReference type="SMART" id="SM00418">
    <property type="entry name" value="HTH_ARSR"/>
    <property type="match status" value="1"/>
</dbReference>
<evidence type="ECO:0000256" key="3">
    <source>
        <dbReference type="ARBA" id="ARBA00023163"/>
    </source>
</evidence>
<sequence>MLSGSGATPANMRRIASALQAMGNHHRLMVLVELAQGERSVGELRRTVGLRPSALSQHLAKLRVGGLVRTRRDATRIYYSLSSPEVLTVLRGFGCLTSKVD</sequence>
<keyword evidence="6" id="KW-1185">Reference proteome</keyword>
<proteinExistence type="predicted"/>
<dbReference type="InterPro" id="IPR001845">
    <property type="entry name" value="HTH_ArsR_DNA-bd_dom"/>
</dbReference>
<evidence type="ECO:0000313" key="5">
    <source>
        <dbReference type="EMBL" id="MBR9972809.1"/>
    </source>
</evidence>
<dbReference type="EMBL" id="JAGTUF010000014">
    <property type="protein sequence ID" value="MBR9972809.1"/>
    <property type="molecule type" value="Genomic_DNA"/>
</dbReference>
<dbReference type="PROSITE" id="PS50987">
    <property type="entry name" value="HTH_ARSR_2"/>
    <property type="match status" value="1"/>
</dbReference>
<dbReference type="InterPro" id="IPR011991">
    <property type="entry name" value="ArsR-like_HTH"/>
</dbReference>
<dbReference type="CDD" id="cd00090">
    <property type="entry name" value="HTH_ARSR"/>
    <property type="match status" value="1"/>
</dbReference>
<accession>A0ABS5IEG3</accession>
<comment type="caution">
    <text evidence="5">The sequence shown here is derived from an EMBL/GenBank/DDBJ whole genome shotgun (WGS) entry which is preliminary data.</text>
</comment>
<keyword evidence="1" id="KW-0805">Transcription regulation</keyword>
<dbReference type="PANTHER" id="PTHR43132:SF8">
    <property type="entry name" value="HTH-TYPE TRANSCRIPTIONAL REGULATOR KMTR"/>
    <property type="match status" value="1"/>
</dbReference>
<dbReference type="Proteomes" id="UP000680714">
    <property type="component" value="Unassembled WGS sequence"/>
</dbReference>
<reference evidence="5 6" key="1">
    <citation type="submission" date="2021-04" db="EMBL/GenBank/DDBJ databases">
        <title>Magnetospirillum sulfuroxidans sp. nov., a facultative chemolithoautotrophic sulfur-oxidizing alphaproteobacterium isolated from freshwater sediment and proposals for Paramagetospirillum gen. nov., and Magnetospirillaceae fam. nov.</title>
        <authorList>
            <person name="Koziaeva V."/>
            <person name="Geelhoed J.S."/>
            <person name="Sorokin D.Y."/>
            <person name="Grouzdev D.S."/>
        </authorList>
    </citation>
    <scope>NUCLEOTIDE SEQUENCE [LARGE SCALE GENOMIC DNA]</scope>
    <source>
        <strain evidence="5 6">J10</strain>
    </source>
</reference>
<keyword evidence="3" id="KW-0804">Transcription</keyword>
<evidence type="ECO:0000313" key="6">
    <source>
        <dbReference type="Proteomes" id="UP000680714"/>
    </source>
</evidence>
<dbReference type="PRINTS" id="PR00778">
    <property type="entry name" value="HTHARSR"/>
</dbReference>
<dbReference type="NCBIfam" id="NF033788">
    <property type="entry name" value="HTH_metalloreg"/>
    <property type="match status" value="1"/>
</dbReference>
<protein>
    <submittedName>
        <fullName evidence="5">Helix-turn-helix transcriptional regulator</fullName>
    </submittedName>
</protein>
<dbReference type="Gene3D" id="1.10.10.10">
    <property type="entry name" value="Winged helix-like DNA-binding domain superfamily/Winged helix DNA-binding domain"/>
    <property type="match status" value="1"/>
</dbReference>
<dbReference type="PANTHER" id="PTHR43132">
    <property type="entry name" value="ARSENICAL RESISTANCE OPERON REPRESSOR ARSR-RELATED"/>
    <property type="match status" value="1"/>
</dbReference>
<dbReference type="SUPFAM" id="SSF46785">
    <property type="entry name" value="Winged helix' DNA-binding domain"/>
    <property type="match status" value="1"/>
</dbReference>
<keyword evidence="2" id="KW-0238">DNA-binding</keyword>
<dbReference type="InterPro" id="IPR036388">
    <property type="entry name" value="WH-like_DNA-bd_sf"/>
</dbReference>
<dbReference type="InterPro" id="IPR051011">
    <property type="entry name" value="Metal_resp_trans_reg"/>
</dbReference>
<dbReference type="InterPro" id="IPR036390">
    <property type="entry name" value="WH_DNA-bd_sf"/>
</dbReference>
<evidence type="ECO:0000259" key="4">
    <source>
        <dbReference type="PROSITE" id="PS50987"/>
    </source>
</evidence>
<feature type="domain" description="HTH arsR-type" evidence="4">
    <location>
        <begin position="7"/>
        <end position="101"/>
    </location>
</feature>
<dbReference type="Pfam" id="PF01022">
    <property type="entry name" value="HTH_5"/>
    <property type="match status" value="1"/>
</dbReference>
<evidence type="ECO:0000256" key="1">
    <source>
        <dbReference type="ARBA" id="ARBA00023015"/>
    </source>
</evidence>